<keyword evidence="1" id="KW-0812">Transmembrane</keyword>
<dbReference type="EMBL" id="AP028654">
    <property type="protein sequence ID" value="BEP29204.1"/>
    <property type="molecule type" value="Genomic_DNA"/>
</dbReference>
<evidence type="ECO:0000256" key="1">
    <source>
        <dbReference type="SAM" id="Phobius"/>
    </source>
</evidence>
<feature type="transmembrane region" description="Helical" evidence="1">
    <location>
        <begin position="97"/>
        <end position="119"/>
    </location>
</feature>
<dbReference type="Proteomes" id="UP001321786">
    <property type="component" value="Chromosome"/>
</dbReference>
<feature type="transmembrane region" description="Helical" evidence="1">
    <location>
        <begin position="139"/>
        <end position="159"/>
    </location>
</feature>
<gene>
    <name evidence="2" type="ORF">HLPR_15350</name>
</gene>
<name>A0AAU9EM88_9FIRM</name>
<protein>
    <submittedName>
        <fullName evidence="2">Uncharacterized protein</fullName>
    </submittedName>
</protein>
<keyword evidence="1" id="KW-0472">Membrane</keyword>
<keyword evidence="3" id="KW-1185">Reference proteome</keyword>
<keyword evidence="1" id="KW-1133">Transmembrane helix</keyword>
<dbReference type="KEGG" id="hprf:HLPR_15350"/>
<reference evidence="2 3" key="1">
    <citation type="submission" date="2023-08" db="EMBL/GenBank/DDBJ databases">
        <title>Helicovermis profunda gen. nov., sp. nov., a novel mesophilic, fermentative bacterium within the Bacillota from a deep-sea hydrothermal vent chimney.</title>
        <authorList>
            <person name="Miyazaki U."/>
            <person name="Mizutani D."/>
            <person name="Hashimoto Y."/>
            <person name="Tame A."/>
            <person name="Sawayama S."/>
            <person name="Miyazaki J."/>
            <person name="Takai K."/>
            <person name="Nakagawa S."/>
        </authorList>
    </citation>
    <scope>NUCLEOTIDE SEQUENCE [LARGE SCALE GENOMIC DNA]</scope>
    <source>
        <strain evidence="2 3">S502</strain>
    </source>
</reference>
<dbReference type="RefSeq" id="WP_338534863.1">
    <property type="nucleotide sequence ID" value="NZ_AP028654.1"/>
</dbReference>
<accession>A0AAU9EM88</accession>
<sequence>MNIIRIANLSLKSLGVYLIYVVMGEGVSFISLSFLNGIKIEDILENSLIFSEYLLLLIAGLIFWYFSESVVKIILKNENNGDAEIISDINYQKIQSIVLFILGISVILFSASNILRTFTSISTMSKLYDGNQFYNNFRIISFIQLSGRALTLIIGTLLIRNREKINVVKSKIN</sequence>
<dbReference type="AlphaFoldDB" id="A0AAU9EM88"/>
<feature type="transmembrane region" description="Helical" evidence="1">
    <location>
        <begin position="47"/>
        <end position="66"/>
    </location>
</feature>
<evidence type="ECO:0000313" key="3">
    <source>
        <dbReference type="Proteomes" id="UP001321786"/>
    </source>
</evidence>
<evidence type="ECO:0000313" key="2">
    <source>
        <dbReference type="EMBL" id="BEP29204.1"/>
    </source>
</evidence>
<feature type="transmembrane region" description="Helical" evidence="1">
    <location>
        <begin position="14"/>
        <end position="35"/>
    </location>
</feature>
<proteinExistence type="predicted"/>
<organism evidence="2 3">
    <name type="scientific">Helicovermis profundi</name>
    <dbReference type="NCBI Taxonomy" id="3065157"/>
    <lineage>
        <taxon>Bacteria</taxon>
        <taxon>Bacillati</taxon>
        <taxon>Bacillota</taxon>
        <taxon>Clostridia</taxon>
        <taxon>Helicovermis</taxon>
    </lineage>
</organism>